<sequence length="135" mass="14449">MTALEKPDLYELDGTGPGLKLIFGRCAACEELHFPRTGYGCPRCGARPENVTAEARAGQATLLTFITLHAKLAPGITPPCVVGEAEIAPGMIEEVMLSGGAEQYRDGMAIVARAEEVERDGETRLACRFAPKEEV</sequence>
<accession>A0A917SV64</accession>
<reference evidence="2" key="2">
    <citation type="submission" date="2020-09" db="EMBL/GenBank/DDBJ databases">
        <authorList>
            <person name="Sun Q."/>
            <person name="Zhou Y."/>
        </authorList>
    </citation>
    <scope>NUCLEOTIDE SEQUENCE</scope>
    <source>
        <strain evidence="2">CGMCC 1.6293</strain>
    </source>
</reference>
<dbReference type="InterPro" id="IPR012340">
    <property type="entry name" value="NA-bd_OB-fold"/>
</dbReference>
<proteinExistence type="predicted"/>
<keyword evidence="3" id="KW-1185">Reference proteome</keyword>
<dbReference type="EMBL" id="BMLF01000001">
    <property type="protein sequence ID" value="GGM00216.1"/>
    <property type="molecule type" value="Genomic_DNA"/>
</dbReference>
<feature type="domain" description="ChsH2 rubredoxin-like zinc ribbon" evidence="1">
    <location>
        <begin position="20"/>
        <end position="47"/>
    </location>
</feature>
<organism evidence="2 3">
    <name type="scientific">Pseudooceanicola nanhaiensis</name>
    <dbReference type="NCBI Taxonomy" id="375761"/>
    <lineage>
        <taxon>Bacteria</taxon>
        <taxon>Pseudomonadati</taxon>
        <taxon>Pseudomonadota</taxon>
        <taxon>Alphaproteobacteria</taxon>
        <taxon>Rhodobacterales</taxon>
        <taxon>Paracoccaceae</taxon>
        <taxon>Pseudooceanicola</taxon>
    </lineage>
</organism>
<dbReference type="SUPFAM" id="SSF50249">
    <property type="entry name" value="Nucleic acid-binding proteins"/>
    <property type="match status" value="1"/>
</dbReference>
<dbReference type="Proteomes" id="UP000649829">
    <property type="component" value="Unassembled WGS sequence"/>
</dbReference>
<dbReference type="AlphaFoldDB" id="A0A917SV64"/>
<dbReference type="RefSeq" id="WP_051630778.1">
    <property type="nucleotide sequence ID" value="NZ_BMLF01000001.1"/>
</dbReference>
<dbReference type="Pfam" id="PF12172">
    <property type="entry name" value="zf-ChsH2"/>
    <property type="match status" value="1"/>
</dbReference>
<gene>
    <name evidence="2" type="ORF">GCM10011534_22580</name>
</gene>
<comment type="caution">
    <text evidence="2">The sequence shown here is derived from an EMBL/GenBank/DDBJ whole genome shotgun (WGS) entry which is preliminary data.</text>
</comment>
<dbReference type="InterPro" id="IPR022002">
    <property type="entry name" value="ChsH2_Znr"/>
</dbReference>
<evidence type="ECO:0000313" key="2">
    <source>
        <dbReference type="EMBL" id="GGM00216.1"/>
    </source>
</evidence>
<reference evidence="2" key="1">
    <citation type="journal article" date="2014" name="Int. J. Syst. Evol. Microbiol.">
        <title>Complete genome sequence of Corynebacterium casei LMG S-19264T (=DSM 44701T), isolated from a smear-ripened cheese.</title>
        <authorList>
            <consortium name="US DOE Joint Genome Institute (JGI-PGF)"/>
            <person name="Walter F."/>
            <person name="Albersmeier A."/>
            <person name="Kalinowski J."/>
            <person name="Ruckert C."/>
        </authorList>
    </citation>
    <scope>NUCLEOTIDE SEQUENCE</scope>
    <source>
        <strain evidence="2">CGMCC 1.6293</strain>
    </source>
</reference>
<evidence type="ECO:0000259" key="1">
    <source>
        <dbReference type="Pfam" id="PF12172"/>
    </source>
</evidence>
<evidence type="ECO:0000313" key="3">
    <source>
        <dbReference type="Proteomes" id="UP000649829"/>
    </source>
</evidence>
<name>A0A917SV64_9RHOB</name>
<protein>
    <recommendedName>
        <fullName evidence="1">ChsH2 rubredoxin-like zinc ribbon domain-containing protein</fullName>
    </recommendedName>
</protein>